<proteinExistence type="predicted"/>
<organism evidence="1 2">
    <name type="scientific">Molossus molossus</name>
    <name type="common">Pallas' mastiff bat</name>
    <name type="synonym">Vespertilio molossus</name>
    <dbReference type="NCBI Taxonomy" id="27622"/>
    <lineage>
        <taxon>Eukaryota</taxon>
        <taxon>Metazoa</taxon>
        <taxon>Chordata</taxon>
        <taxon>Craniata</taxon>
        <taxon>Vertebrata</taxon>
        <taxon>Euteleostomi</taxon>
        <taxon>Mammalia</taxon>
        <taxon>Eutheria</taxon>
        <taxon>Laurasiatheria</taxon>
        <taxon>Chiroptera</taxon>
        <taxon>Yangochiroptera</taxon>
        <taxon>Molossidae</taxon>
        <taxon>Molossus</taxon>
    </lineage>
</organism>
<dbReference type="AlphaFoldDB" id="A0A7J8GLY2"/>
<accession>A0A7J8GLY2</accession>
<reference evidence="1 2" key="1">
    <citation type="journal article" date="2020" name="Nature">
        <title>Six reference-quality genomes reveal evolution of bat adaptations.</title>
        <authorList>
            <person name="Jebb D."/>
            <person name="Huang Z."/>
            <person name="Pippel M."/>
            <person name="Hughes G.M."/>
            <person name="Lavrichenko K."/>
            <person name="Devanna P."/>
            <person name="Winkler S."/>
            <person name="Jermiin L.S."/>
            <person name="Skirmuntt E.C."/>
            <person name="Katzourakis A."/>
            <person name="Burkitt-Gray L."/>
            <person name="Ray D.A."/>
            <person name="Sullivan K.A.M."/>
            <person name="Roscito J.G."/>
            <person name="Kirilenko B.M."/>
            <person name="Davalos L.M."/>
            <person name="Corthals A.P."/>
            <person name="Power M.L."/>
            <person name="Jones G."/>
            <person name="Ransome R.D."/>
            <person name="Dechmann D.K.N."/>
            <person name="Locatelli A.G."/>
            <person name="Puechmaille S.J."/>
            <person name="Fedrigo O."/>
            <person name="Jarvis E.D."/>
            <person name="Hiller M."/>
            <person name="Vernes S.C."/>
            <person name="Myers E.W."/>
            <person name="Teeling E.C."/>
        </authorList>
    </citation>
    <scope>NUCLEOTIDE SEQUENCE [LARGE SCALE GENOMIC DNA]</scope>
    <source>
        <strain evidence="1">MMolMol1</strain>
        <tissue evidence="1">Muscle</tissue>
    </source>
</reference>
<keyword evidence="2" id="KW-1185">Reference proteome</keyword>
<dbReference type="InParanoid" id="A0A7J8GLY2"/>
<sequence length="150" mass="16610">MVWKEAIREIARRLRKQEEKIIYKGANLTTLWEALQKISPIVQVQELVQTMYSAYQNISNSTRECWVCLPFQEKGLLGIPVPRTWSHTGAPPGPSQTLAQGPITINVFLGTRGSNVTCLELEKVSSEGNPVGSLNLELCTSNLSIPNNSS</sequence>
<comment type="caution">
    <text evidence="1">The sequence shown here is derived from an EMBL/GenBank/DDBJ whole genome shotgun (WGS) entry which is preliminary data.</text>
</comment>
<evidence type="ECO:0000313" key="1">
    <source>
        <dbReference type="EMBL" id="KAF6460542.1"/>
    </source>
</evidence>
<dbReference type="EMBL" id="JACASF010000009">
    <property type="protein sequence ID" value="KAF6460542.1"/>
    <property type="molecule type" value="Genomic_DNA"/>
</dbReference>
<name>A0A7J8GLY2_MOLMO</name>
<gene>
    <name evidence="1" type="ORF">HJG59_011455</name>
</gene>
<evidence type="ECO:0000313" key="2">
    <source>
        <dbReference type="Proteomes" id="UP000550707"/>
    </source>
</evidence>
<protein>
    <submittedName>
        <fullName evidence="1">Uncharacterized protein</fullName>
    </submittedName>
</protein>
<dbReference type="Proteomes" id="UP000550707">
    <property type="component" value="Unassembled WGS sequence"/>
</dbReference>